<dbReference type="InterPro" id="IPR017900">
    <property type="entry name" value="4Fe4S_Fe_S_CS"/>
</dbReference>
<name>A0ABY6N5H0_9ALTE</name>
<dbReference type="Pfam" id="PF01512">
    <property type="entry name" value="Complex1_51K"/>
    <property type="match status" value="1"/>
</dbReference>
<proteinExistence type="inferred from homology"/>
<dbReference type="Gene3D" id="3.30.70.20">
    <property type="match status" value="1"/>
</dbReference>
<evidence type="ECO:0000256" key="10">
    <source>
        <dbReference type="SAM" id="MobiDB-lite"/>
    </source>
</evidence>
<feature type="binding site" evidence="8">
    <location>
        <position position="369"/>
    </location>
    <ligand>
        <name>[4Fe-4S] cluster</name>
        <dbReference type="ChEBI" id="CHEBI:49883"/>
        <label>1</label>
    </ligand>
</feature>
<evidence type="ECO:0000256" key="1">
    <source>
        <dbReference type="ARBA" id="ARBA00022448"/>
    </source>
</evidence>
<keyword evidence="8" id="KW-1003">Cell membrane</keyword>
<evidence type="ECO:0000256" key="5">
    <source>
        <dbReference type="ARBA" id="ARBA00022982"/>
    </source>
</evidence>
<keyword evidence="4 8" id="KW-0677">Repeat</keyword>
<keyword evidence="8" id="KW-1278">Translocase</keyword>
<dbReference type="PANTHER" id="PTHR43034:SF2">
    <property type="entry name" value="ION-TRANSLOCATING OXIDOREDUCTASE COMPLEX SUBUNIT C"/>
    <property type="match status" value="1"/>
</dbReference>
<dbReference type="Gene3D" id="3.40.50.11540">
    <property type="entry name" value="NADH-ubiquinone oxidoreductase 51kDa subunit"/>
    <property type="match status" value="1"/>
</dbReference>
<dbReference type="PROSITE" id="PS51379">
    <property type="entry name" value="4FE4S_FER_2"/>
    <property type="match status" value="2"/>
</dbReference>
<dbReference type="EMBL" id="CP100390">
    <property type="protein sequence ID" value="UZE97378.1"/>
    <property type="molecule type" value="Genomic_DNA"/>
</dbReference>
<comment type="function">
    <text evidence="8">Part of a membrane-bound complex that couples electron transfer with translocation of ions across the membrane.</text>
</comment>
<dbReference type="NCBIfam" id="TIGR01945">
    <property type="entry name" value="rnfC"/>
    <property type="match status" value="1"/>
</dbReference>
<keyword evidence="3 8" id="KW-0479">Metal-binding</keyword>
<dbReference type="InterPro" id="IPR019554">
    <property type="entry name" value="Soluble_ligand-bd"/>
</dbReference>
<feature type="compositionally biased region" description="Polar residues" evidence="10">
    <location>
        <begin position="667"/>
        <end position="678"/>
    </location>
</feature>
<evidence type="ECO:0000313" key="12">
    <source>
        <dbReference type="EMBL" id="UZE97378.1"/>
    </source>
</evidence>
<evidence type="ECO:0000256" key="7">
    <source>
        <dbReference type="ARBA" id="ARBA00023014"/>
    </source>
</evidence>
<dbReference type="NCBIfam" id="NF003454">
    <property type="entry name" value="PRK05035.1"/>
    <property type="match status" value="1"/>
</dbReference>
<feature type="binding site" evidence="8">
    <location>
        <position position="414"/>
    </location>
    <ligand>
        <name>[4Fe-4S] cluster</name>
        <dbReference type="ChEBI" id="CHEBI:49883"/>
        <label>2</label>
    </ligand>
</feature>
<feature type="binding site" evidence="8">
    <location>
        <position position="411"/>
    </location>
    <ligand>
        <name>[4Fe-4S] cluster</name>
        <dbReference type="ChEBI" id="CHEBI:49883"/>
        <label>2</label>
    </ligand>
</feature>
<evidence type="ECO:0000256" key="6">
    <source>
        <dbReference type="ARBA" id="ARBA00023004"/>
    </source>
</evidence>
<dbReference type="Pfam" id="PF10531">
    <property type="entry name" value="SLBB"/>
    <property type="match status" value="1"/>
</dbReference>
<evidence type="ECO:0000256" key="9">
    <source>
        <dbReference type="SAM" id="Coils"/>
    </source>
</evidence>
<feature type="binding site" evidence="8">
    <location>
        <position position="418"/>
    </location>
    <ligand>
        <name>[4Fe-4S] cluster</name>
        <dbReference type="ChEBI" id="CHEBI:49883"/>
        <label>1</label>
    </ligand>
</feature>
<feature type="domain" description="4Fe-4S ferredoxin-type" evidence="11">
    <location>
        <begin position="399"/>
        <end position="427"/>
    </location>
</feature>
<feature type="binding site" evidence="8">
    <location>
        <position position="375"/>
    </location>
    <ligand>
        <name>[4Fe-4S] cluster</name>
        <dbReference type="ChEBI" id="CHEBI:49883"/>
        <label>1</label>
    </ligand>
</feature>
<feature type="binding site" evidence="8">
    <location>
        <position position="379"/>
    </location>
    <ligand>
        <name>[4Fe-4S] cluster</name>
        <dbReference type="ChEBI" id="CHEBI:49883"/>
        <label>2</label>
    </ligand>
</feature>
<dbReference type="InterPro" id="IPR026902">
    <property type="entry name" value="RnfC_N"/>
</dbReference>
<evidence type="ECO:0000256" key="8">
    <source>
        <dbReference type="HAMAP-Rule" id="MF_00461"/>
    </source>
</evidence>
<evidence type="ECO:0000256" key="2">
    <source>
        <dbReference type="ARBA" id="ARBA00022485"/>
    </source>
</evidence>
<feature type="region of interest" description="Disordered" evidence="10">
    <location>
        <begin position="463"/>
        <end position="509"/>
    </location>
</feature>
<keyword evidence="6 8" id="KW-0408">Iron</keyword>
<feature type="binding site" evidence="8">
    <location>
        <position position="408"/>
    </location>
    <ligand>
        <name>[4Fe-4S] cluster</name>
        <dbReference type="ChEBI" id="CHEBI:49883"/>
        <label>2</label>
    </ligand>
</feature>
<keyword evidence="2 8" id="KW-0004">4Fe-4S</keyword>
<feature type="region of interest" description="Disordered" evidence="10">
    <location>
        <begin position="646"/>
        <end position="678"/>
    </location>
</feature>
<dbReference type="SUPFAM" id="SSF142019">
    <property type="entry name" value="Nqo1 FMN-binding domain-like"/>
    <property type="match status" value="1"/>
</dbReference>
<evidence type="ECO:0000259" key="11">
    <source>
        <dbReference type="PROSITE" id="PS51379"/>
    </source>
</evidence>
<feature type="compositionally biased region" description="Basic and acidic residues" evidence="10">
    <location>
        <begin position="463"/>
        <end position="476"/>
    </location>
</feature>
<dbReference type="InterPro" id="IPR011538">
    <property type="entry name" value="Nuo51_FMN-bd"/>
</dbReference>
<keyword evidence="1 8" id="KW-0813">Transport</keyword>
<keyword evidence="8" id="KW-0472">Membrane</keyword>
<dbReference type="InterPro" id="IPR037225">
    <property type="entry name" value="Nuo51_FMN-bd_sf"/>
</dbReference>
<dbReference type="PANTHER" id="PTHR43034">
    <property type="entry name" value="ION-TRANSLOCATING OXIDOREDUCTASE COMPLEX SUBUNIT C"/>
    <property type="match status" value="1"/>
</dbReference>
<keyword evidence="8" id="KW-0997">Cell inner membrane</keyword>
<comment type="cofactor">
    <cofactor evidence="8">
        <name>[4Fe-4S] cluster</name>
        <dbReference type="ChEBI" id="CHEBI:49883"/>
    </cofactor>
    <text evidence="8">Binds 2 [4Fe-4S] clusters per subunit.</text>
</comment>
<comment type="subunit">
    <text evidence="8">The complex is composed of six subunits: RnfA, RnfB, RnfC, RnfD, RnfE and RnfG.</text>
</comment>
<feature type="region of interest" description="Disordered" evidence="10">
    <location>
        <begin position="1"/>
        <end position="26"/>
    </location>
</feature>
<dbReference type="Proteomes" id="UP001163739">
    <property type="component" value="Chromosome"/>
</dbReference>
<comment type="subcellular location">
    <subcellularLocation>
        <location evidence="8">Cell inner membrane</location>
        <topology evidence="8">Peripheral membrane protein</topology>
    </subcellularLocation>
</comment>
<sequence length="678" mass="73945">MKQIWDFHGGIHPKENKDQSNQNSIANAGIPPQLILPLQQHVGHRAEPIVNVGEKILKGQLIAEAVGPISVAIHAPTSGTVSAIEDHQVPHASGMTDLCVIIDTDGEDKWCERTPCEDYSTLSPEELLVRIRNAGIAGMGGAGFPTAIKLNPPRQDKVNTLILNGAECEPYITSDDRLMRERAKDVILGLEIMAYILQPGECLIGVEDNKPEAISALREAAKDTRIEVVVIPTKYPSGGEKQLIKILTGKEVPHGRIPADIGVMCQNVATAAAVYRAIRFDEPLISRVTTITGDCIANKGNVEVLIGTPIDWLLEKNGYLNQKGSRLVMGGPMMGFTLHDTRLPVVKTTNCLLAATNKELTPPQPAQACIRCGMCSEVCPAELLPQQLYWFAKGQEFEKAENHNLFDCIECGACSYVCPSTIPLVQYYRYAKGEIRQIKADQEKSNQARERFEFRQERIEREKAEKEAKRKARAEAAAKAQAAKKEAEAAKESSASGVTTEPDSKNDKAAAIQAALQRVEAKKQAQAAPEVTLETLQKKLLSAEDKFSKMEAAWKDALTNNPARAEKLATAVESSKSNVLKLKNQIATMGESAQAQGAAPQASTGPSIKELQVNVDKAKSKLQLMLDTLEDAKQNHPDRVEKIERAIAKNRTRVSHAETALNDAKSAEQQTEPTESNG</sequence>
<dbReference type="HAMAP" id="MF_00461">
    <property type="entry name" value="RsxC_RnfC"/>
    <property type="match status" value="1"/>
</dbReference>
<dbReference type="SUPFAM" id="SSF46548">
    <property type="entry name" value="alpha-helical ferredoxin"/>
    <property type="match status" value="1"/>
</dbReference>
<dbReference type="RefSeq" id="WP_265048852.1">
    <property type="nucleotide sequence ID" value="NZ_CP100390.1"/>
</dbReference>
<dbReference type="Pfam" id="PF13237">
    <property type="entry name" value="Fer4_10"/>
    <property type="match status" value="1"/>
</dbReference>
<dbReference type="InterPro" id="IPR010208">
    <property type="entry name" value="Ion_transpt_RnfC/RsxC"/>
</dbReference>
<protein>
    <recommendedName>
        <fullName evidence="8">Ion-translocating oxidoreductase complex subunit C</fullName>
        <ecNumber evidence="8">7.-.-.-</ecNumber>
    </recommendedName>
    <alternativeName>
        <fullName evidence="8">Rnf electron transport complex subunit C</fullName>
    </alternativeName>
</protein>
<organism evidence="12 13">
    <name type="scientific">Alkalimarinus alittae</name>
    <dbReference type="NCBI Taxonomy" id="2961619"/>
    <lineage>
        <taxon>Bacteria</taxon>
        <taxon>Pseudomonadati</taxon>
        <taxon>Pseudomonadota</taxon>
        <taxon>Gammaproteobacteria</taxon>
        <taxon>Alteromonadales</taxon>
        <taxon>Alteromonadaceae</taxon>
        <taxon>Alkalimarinus</taxon>
    </lineage>
</organism>
<dbReference type="PROSITE" id="PS00198">
    <property type="entry name" value="4FE4S_FER_1"/>
    <property type="match status" value="1"/>
</dbReference>
<evidence type="ECO:0000313" key="13">
    <source>
        <dbReference type="Proteomes" id="UP001163739"/>
    </source>
</evidence>
<evidence type="ECO:0000256" key="4">
    <source>
        <dbReference type="ARBA" id="ARBA00022737"/>
    </source>
</evidence>
<feature type="domain" description="4Fe-4S ferredoxin-type" evidence="11">
    <location>
        <begin position="360"/>
        <end position="389"/>
    </location>
</feature>
<keyword evidence="9" id="KW-0175">Coiled coil</keyword>
<dbReference type="Pfam" id="PF13375">
    <property type="entry name" value="RnfC_N"/>
    <property type="match status" value="1"/>
</dbReference>
<keyword evidence="13" id="KW-1185">Reference proteome</keyword>
<gene>
    <name evidence="12" type="primary">rsxC</name>
    <name evidence="8" type="synonym">rnfC</name>
    <name evidence="12" type="ORF">NKI27_06410</name>
</gene>
<feature type="coiled-coil region" evidence="9">
    <location>
        <begin position="608"/>
        <end position="635"/>
    </location>
</feature>
<accession>A0ABY6N5H0</accession>
<keyword evidence="7 8" id="KW-0411">Iron-sulfur</keyword>
<keyword evidence="5 8" id="KW-0249">Electron transport</keyword>
<reference evidence="12" key="1">
    <citation type="submission" date="2022-06" db="EMBL/GenBank/DDBJ databases">
        <title>Alkalimarinus sp. nov., isolated from gut of a Alitta virens.</title>
        <authorList>
            <person name="Yang A.I."/>
            <person name="Shin N.-R."/>
        </authorList>
    </citation>
    <scope>NUCLEOTIDE SEQUENCE</scope>
    <source>
        <strain evidence="12">A2M4</strain>
    </source>
</reference>
<evidence type="ECO:0000256" key="3">
    <source>
        <dbReference type="ARBA" id="ARBA00022723"/>
    </source>
</evidence>
<dbReference type="InterPro" id="IPR017896">
    <property type="entry name" value="4Fe4S_Fe-S-bd"/>
</dbReference>
<comment type="similarity">
    <text evidence="8">Belongs to the 4Fe4S bacterial-type ferredoxin family. RnfC subfamily.</text>
</comment>
<dbReference type="EC" id="7.-.-.-" evidence="8"/>
<feature type="binding site" evidence="8">
    <location>
        <position position="372"/>
    </location>
    <ligand>
        <name>[4Fe-4S] cluster</name>
        <dbReference type="ChEBI" id="CHEBI:49883"/>
        <label>1</label>
    </ligand>
</feature>